<dbReference type="EMBL" id="RJUF01000002">
    <property type="protein sequence ID" value="MCP9761648.1"/>
    <property type="molecule type" value="Genomic_DNA"/>
</dbReference>
<evidence type="ECO:0000313" key="3">
    <source>
        <dbReference type="Proteomes" id="UP001204144"/>
    </source>
</evidence>
<dbReference type="AlphaFoldDB" id="A0AAE3KR20"/>
<reference evidence="2 3" key="1">
    <citation type="submission" date="2018-11" db="EMBL/GenBank/DDBJ databases">
        <title>Novel bacteria species description.</title>
        <authorList>
            <person name="Han J.-H."/>
        </authorList>
    </citation>
    <scope>NUCLEOTIDE SEQUENCE [LARGE SCALE GENOMIC DNA]</scope>
    <source>
        <strain evidence="2 3">KCTC23259</strain>
    </source>
</reference>
<keyword evidence="2" id="KW-0560">Oxidoreductase</keyword>
<sequence length="97" mass="11470">MIVRIVKMTFKEDKIIEFLAFLEENKSKIRDFPGCEMVEILQEKDNPAVIMTHSHWQSEAELEAYRNSDLFNFVWSNTKIHFNAKPEAYSMLSLDKL</sequence>
<accession>A0AAE3KR20</accession>
<dbReference type="SUPFAM" id="SSF54909">
    <property type="entry name" value="Dimeric alpha+beta barrel"/>
    <property type="match status" value="1"/>
</dbReference>
<dbReference type="Gene3D" id="3.30.70.100">
    <property type="match status" value="1"/>
</dbReference>
<dbReference type="Pfam" id="PF03992">
    <property type="entry name" value="ABM"/>
    <property type="match status" value="1"/>
</dbReference>
<evidence type="ECO:0000259" key="1">
    <source>
        <dbReference type="PROSITE" id="PS51725"/>
    </source>
</evidence>
<dbReference type="Proteomes" id="UP001204144">
    <property type="component" value="Unassembled WGS sequence"/>
</dbReference>
<keyword evidence="3" id="KW-1185">Reference proteome</keyword>
<name>A0AAE3KR20_9BACT</name>
<dbReference type="PROSITE" id="PS51725">
    <property type="entry name" value="ABM"/>
    <property type="match status" value="1"/>
</dbReference>
<proteinExistence type="predicted"/>
<dbReference type="RefSeq" id="WP_255035389.1">
    <property type="nucleotide sequence ID" value="NZ_RJUF01000002.1"/>
</dbReference>
<keyword evidence="2" id="KW-0503">Monooxygenase</keyword>
<evidence type="ECO:0000313" key="2">
    <source>
        <dbReference type="EMBL" id="MCP9761648.1"/>
    </source>
</evidence>
<comment type="caution">
    <text evidence="2">The sequence shown here is derived from an EMBL/GenBank/DDBJ whole genome shotgun (WGS) entry which is preliminary data.</text>
</comment>
<dbReference type="InterPro" id="IPR011008">
    <property type="entry name" value="Dimeric_a/b-barrel"/>
</dbReference>
<organism evidence="2 3">
    <name type="scientific">Lacihabitans soyangensis</name>
    <dbReference type="NCBI Taxonomy" id="869394"/>
    <lineage>
        <taxon>Bacteria</taxon>
        <taxon>Pseudomonadati</taxon>
        <taxon>Bacteroidota</taxon>
        <taxon>Cytophagia</taxon>
        <taxon>Cytophagales</taxon>
        <taxon>Leadbetterellaceae</taxon>
        <taxon>Lacihabitans</taxon>
    </lineage>
</organism>
<dbReference type="GO" id="GO:0004497">
    <property type="term" value="F:monooxygenase activity"/>
    <property type="evidence" value="ECO:0007669"/>
    <property type="project" value="UniProtKB-KW"/>
</dbReference>
<feature type="domain" description="ABM" evidence="1">
    <location>
        <begin position="2"/>
        <end position="91"/>
    </location>
</feature>
<protein>
    <submittedName>
        <fullName evidence="2">Antibiotic biosynthesis monooxygenase</fullName>
    </submittedName>
</protein>
<dbReference type="InterPro" id="IPR007138">
    <property type="entry name" value="ABM_dom"/>
</dbReference>
<gene>
    <name evidence="2" type="ORF">EGI31_01690</name>
</gene>